<organism evidence="1">
    <name type="scientific">marine sediment metagenome</name>
    <dbReference type="NCBI Taxonomy" id="412755"/>
    <lineage>
        <taxon>unclassified sequences</taxon>
        <taxon>metagenomes</taxon>
        <taxon>ecological metagenomes</taxon>
    </lineage>
</organism>
<gene>
    <name evidence="1" type="ORF">LCGC14_0582070</name>
</gene>
<evidence type="ECO:0008006" key="2">
    <source>
        <dbReference type="Google" id="ProtNLM"/>
    </source>
</evidence>
<reference evidence="1" key="1">
    <citation type="journal article" date="2015" name="Nature">
        <title>Complex archaea that bridge the gap between prokaryotes and eukaryotes.</title>
        <authorList>
            <person name="Spang A."/>
            <person name="Saw J.H."/>
            <person name="Jorgensen S.L."/>
            <person name="Zaremba-Niedzwiedzka K."/>
            <person name="Martijn J."/>
            <person name="Lind A.E."/>
            <person name="van Eijk R."/>
            <person name="Schleper C."/>
            <person name="Guy L."/>
            <person name="Ettema T.J."/>
        </authorList>
    </citation>
    <scope>NUCLEOTIDE SEQUENCE</scope>
</reference>
<dbReference type="EMBL" id="LAZR01000883">
    <property type="protein sequence ID" value="KKN55480.1"/>
    <property type="molecule type" value="Genomic_DNA"/>
</dbReference>
<evidence type="ECO:0000313" key="1">
    <source>
        <dbReference type="EMBL" id="KKN55480.1"/>
    </source>
</evidence>
<protein>
    <recommendedName>
        <fullName evidence="2">Lipoprotein</fullName>
    </recommendedName>
</protein>
<name>A0A0F9RG60_9ZZZZ</name>
<dbReference type="AlphaFoldDB" id="A0A0F9RG60"/>
<accession>A0A0F9RG60</accession>
<proteinExistence type="predicted"/>
<sequence>MKKRVLLLTTLAFASIAACAQSDQTITAVFSGMKFQVPETPVIVGTLGQSNNMLLIKYSQSAGKRYISFSTEDSLDTGRCERADFFMAVIGTEPANHCDETAVTSFQNVFRNGSDSGVWNTDERDFYYFLSDDDRSFVFFSSNDGRLIKLESDFLDAKDFQAALGIVEPH</sequence>
<comment type="caution">
    <text evidence="1">The sequence shown here is derived from an EMBL/GenBank/DDBJ whole genome shotgun (WGS) entry which is preliminary data.</text>
</comment>
<dbReference type="PROSITE" id="PS51257">
    <property type="entry name" value="PROKAR_LIPOPROTEIN"/>
    <property type="match status" value="1"/>
</dbReference>